<protein>
    <submittedName>
        <fullName evidence="1">Uncharacterized protein</fullName>
    </submittedName>
</protein>
<reference evidence="1 2" key="1">
    <citation type="submission" date="2013-11" db="EMBL/GenBank/DDBJ databases">
        <title>The Genome Sequence of Phytophthora parasitica P1976.</title>
        <authorList>
            <consortium name="The Broad Institute Genomics Platform"/>
            <person name="Russ C."/>
            <person name="Tyler B."/>
            <person name="Panabieres F."/>
            <person name="Shan W."/>
            <person name="Tripathy S."/>
            <person name="Grunwald N."/>
            <person name="Machado M."/>
            <person name="Johnson C.S."/>
            <person name="Walker B."/>
            <person name="Young S."/>
            <person name="Zeng Q."/>
            <person name="Gargeya S."/>
            <person name="Fitzgerald M."/>
            <person name="Haas B."/>
            <person name="Abouelleil A."/>
            <person name="Allen A.W."/>
            <person name="Alvarado L."/>
            <person name="Arachchi H.M."/>
            <person name="Berlin A.M."/>
            <person name="Chapman S.B."/>
            <person name="Gainer-Dewar J."/>
            <person name="Goldberg J."/>
            <person name="Griggs A."/>
            <person name="Gujja S."/>
            <person name="Hansen M."/>
            <person name="Howarth C."/>
            <person name="Imamovic A."/>
            <person name="Ireland A."/>
            <person name="Larimer J."/>
            <person name="McCowan C."/>
            <person name="Murphy C."/>
            <person name="Pearson M."/>
            <person name="Poon T.W."/>
            <person name="Priest M."/>
            <person name="Roberts A."/>
            <person name="Saif S."/>
            <person name="Shea T."/>
            <person name="Sisk P."/>
            <person name="Sykes S."/>
            <person name="Wortman J."/>
            <person name="Nusbaum C."/>
            <person name="Birren B."/>
        </authorList>
    </citation>
    <scope>NUCLEOTIDE SEQUENCE [LARGE SCALE GENOMIC DNA]</scope>
    <source>
        <strain evidence="1 2">P1976</strain>
    </source>
</reference>
<proteinExistence type="predicted"/>
<evidence type="ECO:0000313" key="2">
    <source>
        <dbReference type="Proteomes" id="UP000028582"/>
    </source>
</evidence>
<dbReference type="Proteomes" id="UP000028582">
    <property type="component" value="Unassembled WGS sequence"/>
</dbReference>
<gene>
    <name evidence="1" type="ORF">F444_05204</name>
</gene>
<feature type="non-terminal residue" evidence="1">
    <location>
        <position position="1"/>
    </location>
</feature>
<comment type="caution">
    <text evidence="1">The sequence shown here is derived from an EMBL/GenBank/DDBJ whole genome shotgun (WGS) entry which is preliminary data.</text>
</comment>
<dbReference type="EMBL" id="ANJA01001009">
    <property type="protein sequence ID" value="ETO80225.1"/>
    <property type="molecule type" value="Genomic_DNA"/>
</dbReference>
<evidence type="ECO:0000313" key="1">
    <source>
        <dbReference type="EMBL" id="ETO80225.1"/>
    </source>
</evidence>
<name>A0A081AMW4_PHYNI</name>
<accession>A0A081AMW4</accession>
<organism evidence="1 2">
    <name type="scientific">Phytophthora nicotianae P1976</name>
    <dbReference type="NCBI Taxonomy" id="1317066"/>
    <lineage>
        <taxon>Eukaryota</taxon>
        <taxon>Sar</taxon>
        <taxon>Stramenopiles</taxon>
        <taxon>Oomycota</taxon>
        <taxon>Peronosporomycetes</taxon>
        <taxon>Peronosporales</taxon>
        <taxon>Peronosporaceae</taxon>
        <taxon>Phytophthora</taxon>
    </lineage>
</organism>
<sequence length="39" mass="4361">FLQERKGYVENNPEPGFPLAKYQDGIVDAGGELFQKAHP</sequence>
<dbReference type="AlphaFoldDB" id="A0A081AMW4"/>